<gene>
    <name evidence="7" type="ORF">GGQ59_001348</name>
</gene>
<keyword evidence="2" id="KW-0813">Transport</keyword>
<feature type="transmembrane region" description="Helical" evidence="6">
    <location>
        <begin position="361"/>
        <end position="382"/>
    </location>
</feature>
<keyword evidence="8" id="KW-1185">Reference proteome</keyword>
<dbReference type="Proteomes" id="UP000563524">
    <property type="component" value="Unassembled WGS sequence"/>
</dbReference>
<evidence type="ECO:0000256" key="4">
    <source>
        <dbReference type="ARBA" id="ARBA00022989"/>
    </source>
</evidence>
<feature type="transmembrane region" description="Helical" evidence="6">
    <location>
        <begin position="306"/>
        <end position="331"/>
    </location>
</feature>
<feature type="transmembrane region" description="Helical" evidence="6">
    <location>
        <begin position="70"/>
        <end position="89"/>
    </location>
</feature>
<feature type="transmembrane region" description="Helical" evidence="6">
    <location>
        <begin position="388"/>
        <end position="407"/>
    </location>
</feature>
<dbReference type="Gene3D" id="1.20.1740.10">
    <property type="entry name" value="Amino acid/polyamine transporter I"/>
    <property type="match status" value="1"/>
</dbReference>
<keyword evidence="5 6" id="KW-0472">Membrane</keyword>
<feature type="transmembrane region" description="Helical" evidence="6">
    <location>
        <begin position="41"/>
        <end position="64"/>
    </location>
</feature>
<dbReference type="PIRSF" id="PIRSF006060">
    <property type="entry name" value="AA_transporter"/>
    <property type="match status" value="1"/>
</dbReference>
<feature type="transmembrane region" description="Helical" evidence="6">
    <location>
        <begin position="419"/>
        <end position="436"/>
    </location>
</feature>
<evidence type="ECO:0000256" key="6">
    <source>
        <dbReference type="SAM" id="Phobius"/>
    </source>
</evidence>
<dbReference type="PANTHER" id="PTHR43243">
    <property type="entry name" value="INNER MEMBRANE TRANSPORTER YGJI-RELATED"/>
    <property type="match status" value="1"/>
</dbReference>
<dbReference type="AlphaFoldDB" id="A0A840I3P7"/>
<reference evidence="7 8" key="1">
    <citation type="submission" date="2020-08" db="EMBL/GenBank/DDBJ databases">
        <title>Genomic Encyclopedia of Type Strains, Phase IV (KMG-IV): sequencing the most valuable type-strain genomes for metagenomic binning, comparative biology and taxonomic classification.</title>
        <authorList>
            <person name="Goeker M."/>
        </authorList>
    </citation>
    <scope>NUCLEOTIDE SEQUENCE [LARGE SCALE GENOMIC DNA]</scope>
    <source>
        <strain evidence="7 8">DSM 102850</strain>
    </source>
</reference>
<comment type="caution">
    <text evidence="7">The sequence shown here is derived from an EMBL/GenBank/DDBJ whole genome shotgun (WGS) entry which is preliminary data.</text>
</comment>
<feature type="transmembrane region" description="Helical" evidence="6">
    <location>
        <begin position="442"/>
        <end position="460"/>
    </location>
</feature>
<evidence type="ECO:0000256" key="1">
    <source>
        <dbReference type="ARBA" id="ARBA00004141"/>
    </source>
</evidence>
<feature type="transmembrane region" description="Helical" evidence="6">
    <location>
        <begin position="190"/>
        <end position="209"/>
    </location>
</feature>
<accession>A0A840I3P7</accession>
<evidence type="ECO:0000313" key="7">
    <source>
        <dbReference type="EMBL" id="MBB4658834.1"/>
    </source>
</evidence>
<name>A0A840I3P7_9PROT</name>
<evidence type="ECO:0000256" key="5">
    <source>
        <dbReference type="ARBA" id="ARBA00023136"/>
    </source>
</evidence>
<evidence type="ECO:0000256" key="3">
    <source>
        <dbReference type="ARBA" id="ARBA00022692"/>
    </source>
</evidence>
<dbReference type="GO" id="GO:0016020">
    <property type="term" value="C:membrane"/>
    <property type="evidence" value="ECO:0007669"/>
    <property type="project" value="UniProtKB-SubCell"/>
</dbReference>
<feature type="transmembrane region" description="Helical" evidence="6">
    <location>
        <begin position="229"/>
        <end position="250"/>
    </location>
</feature>
<protein>
    <submittedName>
        <fullName evidence="7">APA family basic amino acid/polyamine antiporter</fullName>
    </submittedName>
</protein>
<evidence type="ECO:0000256" key="2">
    <source>
        <dbReference type="ARBA" id="ARBA00022448"/>
    </source>
</evidence>
<evidence type="ECO:0000313" key="8">
    <source>
        <dbReference type="Proteomes" id="UP000563524"/>
    </source>
</evidence>
<sequence>MSEIDVGAAPVRLSRLRIRTVEQLGGTEEEKLPRSLGALDLSLLGIGCIIGTGVFVLTGVAAALYAGPALIVSFILAGTACGLAALVYAELAAMVPVAGSAYTYTSATMGEAAAWMVGWNLILEYAVSAGAVAAGWSGYVTGILGQVGLDVPERLQSVPSEGGLIDLPAVAIALFVTFLLASGVRHGARFNAVLVGVKLCAIFLFLVLAGPKVDPALWHPFAPFGWQGIATGAAIIFFAYIGFDAVATAAEETRDPQRNLPIGILVSLGVCTLAYLAVAAVLTGVVPYTALNVKEPVAFALREIGYGFGAAVVAVGAIAGITTVLLVLIFGQARIFFVMARDGLLPGWLAKIDPRSGAPRTATLITGCAVAFVAGFFPLGAIAELSNIGTLFAFVAVSVGVMVLRRTRPDLNRPFRTPLVWVTGPLAALACLYLMVSLPPATWIRFVVWSAIGAVVYLAYGYRRSPLRPA</sequence>
<dbReference type="EMBL" id="JACHOB010000002">
    <property type="protein sequence ID" value="MBB4658834.1"/>
    <property type="molecule type" value="Genomic_DNA"/>
</dbReference>
<dbReference type="PANTHER" id="PTHR43243:SF4">
    <property type="entry name" value="CATIONIC AMINO ACID TRANSPORTER 4"/>
    <property type="match status" value="1"/>
</dbReference>
<keyword evidence="4 6" id="KW-1133">Transmembrane helix</keyword>
<dbReference type="InterPro" id="IPR002293">
    <property type="entry name" value="AA/rel_permease1"/>
</dbReference>
<proteinExistence type="predicted"/>
<feature type="transmembrane region" description="Helical" evidence="6">
    <location>
        <begin position="101"/>
        <end position="122"/>
    </location>
</feature>
<keyword evidence="3 6" id="KW-0812">Transmembrane</keyword>
<dbReference type="GO" id="GO:0015171">
    <property type="term" value="F:amino acid transmembrane transporter activity"/>
    <property type="evidence" value="ECO:0007669"/>
    <property type="project" value="TreeGrafter"/>
</dbReference>
<comment type="subcellular location">
    <subcellularLocation>
        <location evidence="1">Membrane</location>
        <topology evidence="1">Multi-pass membrane protein</topology>
    </subcellularLocation>
</comment>
<organism evidence="7 8">
    <name type="scientific">Parvularcula dongshanensis</name>
    <dbReference type="NCBI Taxonomy" id="1173995"/>
    <lineage>
        <taxon>Bacteria</taxon>
        <taxon>Pseudomonadati</taxon>
        <taxon>Pseudomonadota</taxon>
        <taxon>Alphaproteobacteria</taxon>
        <taxon>Parvularculales</taxon>
        <taxon>Parvularculaceae</taxon>
        <taxon>Parvularcula</taxon>
    </lineage>
</organism>
<feature type="transmembrane region" description="Helical" evidence="6">
    <location>
        <begin position="164"/>
        <end position="183"/>
    </location>
</feature>
<dbReference type="Pfam" id="PF13520">
    <property type="entry name" value="AA_permease_2"/>
    <property type="match status" value="1"/>
</dbReference>
<feature type="transmembrane region" description="Helical" evidence="6">
    <location>
        <begin position="262"/>
        <end position="286"/>
    </location>
</feature>